<keyword evidence="2" id="KW-1185">Reference proteome</keyword>
<keyword evidence="1" id="KW-0732">Signal</keyword>
<feature type="signal peptide" evidence="1">
    <location>
        <begin position="1"/>
        <end position="21"/>
    </location>
</feature>
<dbReference type="WBParaSite" id="sdigi.contig2.g242.t1">
    <property type="protein sequence ID" value="sdigi.contig2.g242.t1"/>
    <property type="gene ID" value="sdigi.contig2.g242"/>
</dbReference>
<feature type="chain" id="PRO_5036882071" evidence="1">
    <location>
        <begin position="22"/>
        <end position="99"/>
    </location>
</feature>
<protein>
    <submittedName>
        <fullName evidence="3">Uncharacterized protein</fullName>
    </submittedName>
</protein>
<reference evidence="3" key="1">
    <citation type="submission" date="2022-11" db="UniProtKB">
        <authorList>
            <consortium name="WormBaseParasite"/>
        </authorList>
    </citation>
    <scope>IDENTIFICATION</scope>
</reference>
<proteinExistence type="predicted"/>
<dbReference type="Proteomes" id="UP000887581">
    <property type="component" value="Unplaced"/>
</dbReference>
<accession>A0A915PNA6</accession>
<organism evidence="2 3">
    <name type="scientific">Setaria digitata</name>
    <dbReference type="NCBI Taxonomy" id="48799"/>
    <lineage>
        <taxon>Eukaryota</taxon>
        <taxon>Metazoa</taxon>
        <taxon>Ecdysozoa</taxon>
        <taxon>Nematoda</taxon>
        <taxon>Chromadorea</taxon>
        <taxon>Rhabditida</taxon>
        <taxon>Spirurina</taxon>
        <taxon>Spiruromorpha</taxon>
        <taxon>Filarioidea</taxon>
        <taxon>Setariidae</taxon>
        <taxon>Setaria</taxon>
    </lineage>
</organism>
<sequence length="99" mass="10844">MSWWVDLGLCRCLLNAKVAVGCCTGFVKLISGGGSRIDISVDVDGDDGGYPQMNTGLVSRVKEPSRRNVGNDIESYIVSLRVISIHIRKVEQVSLIYDE</sequence>
<evidence type="ECO:0000313" key="2">
    <source>
        <dbReference type="Proteomes" id="UP000887581"/>
    </source>
</evidence>
<evidence type="ECO:0000313" key="3">
    <source>
        <dbReference type="WBParaSite" id="sdigi.contig2.g242.t1"/>
    </source>
</evidence>
<name>A0A915PNA6_9BILA</name>
<evidence type="ECO:0000256" key="1">
    <source>
        <dbReference type="SAM" id="SignalP"/>
    </source>
</evidence>
<dbReference type="AlphaFoldDB" id="A0A915PNA6"/>